<comment type="caution">
    <text evidence="2">The sequence shown here is derived from an EMBL/GenBank/DDBJ whole genome shotgun (WGS) entry which is preliminary data.</text>
</comment>
<proteinExistence type="predicted"/>
<evidence type="ECO:0000256" key="1">
    <source>
        <dbReference type="SAM" id="MobiDB-lite"/>
    </source>
</evidence>
<feature type="region of interest" description="Disordered" evidence="1">
    <location>
        <begin position="138"/>
        <end position="188"/>
    </location>
</feature>
<feature type="compositionally biased region" description="Basic residues" evidence="1">
    <location>
        <begin position="149"/>
        <end position="160"/>
    </location>
</feature>
<feature type="compositionally biased region" description="Polar residues" evidence="1">
    <location>
        <begin position="164"/>
        <end position="175"/>
    </location>
</feature>
<evidence type="ECO:0000313" key="3">
    <source>
        <dbReference type="Proteomes" id="UP001152803"/>
    </source>
</evidence>
<name>A0A9Q1DH07_CONCO</name>
<accession>A0A9Q1DH07</accession>
<keyword evidence="3" id="KW-1185">Reference proteome</keyword>
<dbReference type="EMBL" id="JAFJMO010000008">
    <property type="protein sequence ID" value="KAJ8269190.1"/>
    <property type="molecule type" value="Genomic_DNA"/>
</dbReference>
<dbReference type="OrthoDB" id="8939600at2759"/>
<dbReference type="Proteomes" id="UP001152803">
    <property type="component" value="Unassembled WGS sequence"/>
</dbReference>
<protein>
    <submittedName>
        <fullName evidence="2">Uncharacterized protein</fullName>
    </submittedName>
</protein>
<dbReference type="AlphaFoldDB" id="A0A9Q1DH07"/>
<reference evidence="2" key="1">
    <citation type="journal article" date="2023" name="Science">
        <title>Genome structures resolve the early diversification of teleost fishes.</title>
        <authorList>
            <person name="Parey E."/>
            <person name="Louis A."/>
            <person name="Montfort J."/>
            <person name="Bouchez O."/>
            <person name="Roques C."/>
            <person name="Iampietro C."/>
            <person name="Lluch J."/>
            <person name="Castinel A."/>
            <person name="Donnadieu C."/>
            <person name="Desvignes T."/>
            <person name="Floi Bucao C."/>
            <person name="Jouanno E."/>
            <person name="Wen M."/>
            <person name="Mejri S."/>
            <person name="Dirks R."/>
            <person name="Jansen H."/>
            <person name="Henkel C."/>
            <person name="Chen W.J."/>
            <person name="Zahm M."/>
            <person name="Cabau C."/>
            <person name="Klopp C."/>
            <person name="Thompson A.W."/>
            <person name="Robinson-Rechavi M."/>
            <person name="Braasch I."/>
            <person name="Lecointre G."/>
            <person name="Bobe J."/>
            <person name="Postlethwait J.H."/>
            <person name="Berthelot C."/>
            <person name="Roest Crollius H."/>
            <person name="Guiguen Y."/>
        </authorList>
    </citation>
    <scope>NUCLEOTIDE SEQUENCE</scope>
    <source>
        <strain evidence="2">Concon-B</strain>
    </source>
</reference>
<gene>
    <name evidence="2" type="ORF">COCON_G00117970</name>
</gene>
<evidence type="ECO:0000313" key="2">
    <source>
        <dbReference type="EMBL" id="KAJ8269190.1"/>
    </source>
</evidence>
<sequence>MEWWLRNTQLRGSSASLRITTTLSGDGQAAILTAILFPASQEAVRQVHPGLSTSRKSPRPGAFDPVLRRRLQNTAESWQTGCSGSRSSRFSTVRTTGMEALLGPRQCRRGGAERFGPVTAESFISGYCINQTEDDEEMEEAPLDLKLKEPKRRIGSKKRKSSIDTETSPESNNNAKRPPLRRGSSFTFLTPGPQWDFTLKRKRREKDDDAVSLCSFDFKTSCSAFHSQKCLCLGLKMGARTIGAHAAVLTSLHTQRGFRPVICSNALQHRGFHGKRRVGPWARLEGGF</sequence>
<organism evidence="2 3">
    <name type="scientific">Conger conger</name>
    <name type="common">Conger eel</name>
    <name type="synonym">Muraena conger</name>
    <dbReference type="NCBI Taxonomy" id="82655"/>
    <lineage>
        <taxon>Eukaryota</taxon>
        <taxon>Metazoa</taxon>
        <taxon>Chordata</taxon>
        <taxon>Craniata</taxon>
        <taxon>Vertebrata</taxon>
        <taxon>Euteleostomi</taxon>
        <taxon>Actinopterygii</taxon>
        <taxon>Neopterygii</taxon>
        <taxon>Teleostei</taxon>
        <taxon>Anguilliformes</taxon>
        <taxon>Congridae</taxon>
        <taxon>Conger</taxon>
    </lineage>
</organism>